<keyword evidence="1" id="KW-1133">Transmembrane helix</keyword>
<comment type="caution">
    <text evidence="2">The sequence shown here is derived from an EMBL/GenBank/DDBJ whole genome shotgun (WGS) entry which is preliminary data.</text>
</comment>
<dbReference type="PATRIC" id="fig|1302648.3.peg.712"/>
<keyword evidence="1" id="KW-0472">Membrane</keyword>
<keyword evidence="1" id="KW-0812">Transmembrane</keyword>
<dbReference type="Pfam" id="PF11877">
    <property type="entry name" value="DUF3397"/>
    <property type="match status" value="1"/>
</dbReference>
<evidence type="ECO:0000313" key="2">
    <source>
        <dbReference type="EMBL" id="KFN92010.1"/>
    </source>
</evidence>
<sequence>MTIFSPIYLFWYVFPVIVLLAGKLCVTAFSLKKRFRLKAVDLSVPFLLVGIHRLSSLSFRFSIFPYFLLTLFLLGIALAILHAYYFDAIDYRRFFRMYWRLVFLLTLLLYIVLIVFSIIQSF</sequence>
<feature type="transmembrane region" description="Helical" evidence="1">
    <location>
        <begin position="98"/>
        <end position="119"/>
    </location>
</feature>
<evidence type="ECO:0000313" key="3">
    <source>
        <dbReference type="Proteomes" id="UP000029381"/>
    </source>
</evidence>
<dbReference type="RefSeq" id="WP_028789975.1">
    <property type="nucleotide sequence ID" value="NZ_JPVT01000065.1"/>
</dbReference>
<feature type="transmembrane region" description="Helical" evidence="1">
    <location>
        <begin position="6"/>
        <end position="27"/>
    </location>
</feature>
<keyword evidence="3" id="KW-1185">Reference proteome</keyword>
<name>A0A091C5R0_9ENTE</name>
<dbReference type="EMBL" id="JPVT01000065">
    <property type="protein sequence ID" value="KFN92010.1"/>
    <property type="molecule type" value="Genomic_DNA"/>
</dbReference>
<evidence type="ECO:0008006" key="4">
    <source>
        <dbReference type="Google" id="ProtNLM"/>
    </source>
</evidence>
<proteinExistence type="predicted"/>
<reference evidence="2 3" key="1">
    <citation type="submission" date="2014-08" db="EMBL/GenBank/DDBJ databases">
        <title>Genome sequence of Tetragenococcus muriaticus.</title>
        <authorList>
            <person name="Chuea-nongthon C."/>
            <person name="Rodtong S."/>
            <person name="Yongsawatdigul J."/>
            <person name="Steele J.L."/>
            <person name="Liu X.-y."/>
            <person name="Speers J."/>
            <person name="Glasner J.D."/>
            <person name="Neeno-Eckwall E.C."/>
        </authorList>
    </citation>
    <scope>NUCLEOTIDE SEQUENCE [LARGE SCALE GENOMIC DNA]</scope>
    <source>
        <strain evidence="2 3">3MR10-3</strain>
    </source>
</reference>
<dbReference type="AlphaFoldDB" id="A0A091C5R0"/>
<gene>
    <name evidence="2" type="ORF">TMU3MR103_0732</name>
</gene>
<organism evidence="2 3">
    <name type="scientific">Tetragenococcus muriaticus 3MR10-3</name>
    <dbReference type="NCBI Taxonomy" id="1302648"/>
    <lineage>
        <taxon>Bacteria</taxon>
        <taxon>Bacillati</taxon>
        <taxon>Bacillota</taxon>
        <taxon>Bacilli</taxon>
        <taxon>Lactobacillales</taxon>
        <taxon>Enterococcaceae</taxon>
        <taxon>Tetragenococcus</taxon>
    </lineage>
</organism>
<evidence type="ECO:0000256" key="1">
    <source>
        <dbReference type="SAM" id="Phobius"/>
    </source>
</evidence>
<dbReference type="Proteomes" id="UP000029381">
    <property type="component" value="Unassembled WGS sequence"/>
</dbReference>
<feature type="transmembrane region" description="Helical" evidence="1">
    <location>
        <begin position="63"/>
        <end position="86"/>
    </location>
</feature>
<accession>A0A091C5R0</accession>
<protein>
    <recommendedName>
        <fullName evidence="4">Lipoprotein</fullName>
    </recommendedName>
</protein>
<dbReference type="InterPro" id="IPR024515">
    <property type="entry name" value="DUF3397"/>
</dbReference>